<dbReference type="SUPFAM" id="SSF161098">
    <property type="entry name" value="MetI-like"/>
    <property type="match status" value="1"/>
</dbReference>
<feature type="transmembrane region" description="Helical" evidence="7">
    <location>
        <begin position="107"/>
        <end position="127"/>
    </location>
</feature>
<dbReference type="InterPro" id="IPR035906">
    <property type="entry name" value="MetI-like_sf"/>
</dbReference>
<comment type="caution">
    <text evidence="9">The sequence shown here is derived from an EMBL/GenBank/DDBJ whole genome shotgun (WGS) entry which is preliminary data.</text>
</comment>
<dbReference type="InterPro" id="IPR045621">
    <property type="entry name" value="BPD_transp_1_N"/>
</dbReference>
<comment type="similarity">
    <text evidence="7">Belongs to the binding-protein-dependent transport system permease family.</text>
</comment>
<evidence type="ECO:0000256" key="4">
    <source>
        <dbReference type="ARBA" id="ARBA00022692"/>
    </source>
</evidence>
<keyword evidence="3" id="KW-1003">Cell membrane</keyword>
<dbReference type="InterPro" id="IPR000515">
    <property type="entry name" value="MetI-like"/>
</dbReference>
<dbReference type="PROSITE" id="PS50928">
    <property type="entry name" value="ABC_TM1"/>
    <property type="match status" value="1"/>
</dbReference>
<dbReference type="PANTHER" id="PTHR30465">
    <property type="entry name" value="INNER MEMBRANE ABC TRANSPORTER"/>
    <property type="match status" value="1"/>
</dbReference>
<evidence type="ECO:0000313" key="10">
    <source>
        <dbReference type="Proteomes" id="UP000268233"/>
    </source>
</evidence>
<feature type="transmembrane region" description="Helical" evidence="7">
    <location>
        <begin position="240"/>
        <end position="267"/>
    </location>
</feature>
<feature type="transmembrane region" description="Helical" evidence="7">
    <location>
        <begin position="139"/>
        <end position="163"/>
    </location>
</feature>
<evidence type="ECO:0000256" key="5">
    <source>
        <dbReference type="ARBA" id="ARBA00022989"/>
    </source>
</evidence>
<dbReference type="GO" id="GO:0055085">
    <property type="term" value="P:transmembrane transport"/>
    <property type="evidence" value="ECO:0007669"/>
    <property type="project" value="InterPro"/>
</dbReference>
<feature type="domain" description="ABC transmembrane type-1" evidence="8">
    <location>
        <begin position="100"/>
        <end position="306"/>
    </location>
</feature>
<evidence type="ECO:0000256" key="2">
    <source>
        <dbReference type="ARBA" id="ARBA00022448"/>
    </source>
</evidence>
<gene>
    <name evidence="9" type="ORF">BDK61_2052</name>
</gene>
<dbReference type="Pfam" id="PF19300">
    <property type="entry name" value="BPD_transp_1_N"/>
    <property type="match status" value="1"/>
</dbReference>
<accession>A0A495R5Z8</accession>
<organism evidence="9 10">
    <name type="scientific">Haloarcula quadrata</name>
    <dbReference type="NCBI Taxonomy" id="182779"/>
    <lineage>
        <taxon>Archaea</taxon>
        <taxon>Methanobacteriati</taxon>
        <taxon>Methanobacteriota</taxon>
        <taxon>Stenosarchaea group</taxon>
        <taxon>Halobacteria</taxon>
        <taxon>Halobacteriales</taxon>
        <taxon>Haloarculaceae</taxon>
        <taxon>Haloarcula</taxon>
    </lineage>
</organism>
<comment type="subcellular location">
    <subcellularLocation>
        <location evidence="1 7">Cell membrane</location>
        <topology evidence="1 7">Multi-pass membrane protein</topology>
    </subcellularLocation>
</comment>
<evidence type="ECO:0000256" key="3">
    <source>
        <dbReference type="ARBA" id="ARBA00022475"/>
    </source>
</evidence>
<dbReference type="Gene3D" id="1.10.3720.10">
    <property type="entry name" value="MetI-like"/>
    <property type="match status" value="1"/>
</dbReference>
<dbReference type="EMBL" id="RBWW01000001">
    <property type="protein sequence ID" value="RKS82737.1"/>
    <property type="molecule type" value="Genomic_DNA"/>
</dbReference>
<feature type="transmembrane region" description="Helical" evidence="7">
    <location>
        <begin position="9"/>
        <end position="29"/>
    </location>
</feature>
<name>A0A495R5Z8_9EURY</name>
<feature type="transmembrane region" description="Helical" evidence="7">
    <location>
        <begin position="287"/>
        <end position="305"/>
    </location>
</feature>
<evidence type="ECO:0000313" key="9">
    <source>
        <dbReference type="EMBL" id="RKS82737.1"/>
    </source>
</evidence>
<dbReference type="AlphaFoldDB" id="A0A495R5Z8"/>
<protein>
    <submittedName>
        <fullName evidence="9">Peptide/nickel transport system permease protein</fullName>
    </submittedName>
</protein>
<sequence length="322" mass="35750">MRWYVVRRLLWAVVATFIILSITWALLLLTQEQALASIQFQAAVSGGDAEAAREAYEQRRGLDRPLWRQYVDYMTNMATFNWGYSTSRGQPVTAAIMDALPYTVMYSVPWTVLTVVFGLSVGLYSATHQYSKFDYAATFVAFFGYAIPNFWFGIILLVIFGVHLDLVPIVFDPDVPVFSLANVKQLILPVFVLTTGSIASLARYSRAEALEYVQATFTKTAKAKGASERRILLRHVLRPAAVPLSTILVADLLGLFIASSYLVEVVFGIPGLGQLSFRAIQNQDTPLVLATTLIGVFIAIIGNLLQDIAYTVLDPRIDYGDR</sequence>
<keyword evidence="4 7" id="KW-0812">Transmembrane</keyword>
<evidence type="ECO:0000256" key="6">
    <source>
        <dbReference type="ARBA" id="ARBA00023136"/>
    </source>
</evidence>
<keyword evidence="2 7" id="KW-0813">Transport</keyword>
<reference evidence="9 10" key="1">
    <citation type="submission" date="2018-10" db="EMBL/GenBank/DDBJ databases">
        <title>Genomic Encyclopedia of Archaeal and Bacterial Type Strains, Phase II (KMG-II): from individual species to whole genera.</title>
        <authorList>
            <person name="Goeker M."/>
        </authorList>
    </citation>
    <scope>NUCLEOTIDE SEQUENCE [LARGE SCALE GENOMIC DNA]</scope>
    <source>
        <strain evidence="9 10">DSM 11927</strain>
    </source>
</reference>
<proteinExistence type="inferred from homology"/>
<dbReference type="GO" id="GO:0005886">
    <property type="term" value="C:plasma membrane"/>
    <property type="evidence" value="ECO:0007669"/>
    <property type="project" value="UniProtKB-SubCell"/>
</dbReference>
<dbReference type="Pfam" id="PF00528">
    <property type="entry name" value="BPD_transp_1"/>
    <property type="match status" value="1"/>
</dbReference>
<dbReference type="CDD" id="cd06261">
    <property type="entry name" value="TM_PBP2"/>
    <property type="match status" value="1"/>
</dbReference>
<evidence type="ECO:0000259" key="8">
    <source>
        <dbReference type="PROSITE" id="PS50928"/>
    </source>
</evidence>
<evidence type="ECO:0000256" key="7">
    <source>
        <dbReference type="RuleBase" id="RU363032"/>
    </source>
</evidence>
<dbReference type="Proteomes" id="UP000268233">
    <property type="component" value="Unassembled WGS sequence"/>
</dbReference>
<evidence type="ECO:0000256" key="1">
    <source>
        <dbReference type="ARBA" id="ARBA00004651"/>
    </source>
</evidence>
<dbReference type="RefSeq" id="WP_121303139.1">
    <property type="nucleotide sequence ID" value="NZ_RBWW01000001.1"/>
</dbReference>
<keyword evidence="5 7" id="KW-1133">Transmembrane helix</keyword>
<dbReference type="PANTHER" id="PTHR30465:SF0">
    <property type="entry name" value="OLIGOPEPTIDE TRANSPORT SYSTEM PERMEASE PROTEIN APPB"/>
    <property type="match status" value="1"/>
</dbReference>
<keyword evidence="6 7" id="KW-0472">Membrane</keyword>
<keyword evidence="10" id="KW-1185">Reference proteome</keyword>